<keyword evidence="2" id="KW-1185">Reference proteome</keyword>
<accession>A0A2P8ICH2</accession>
<protein>
    <submittedName>
        <fullName evidence="1">Uncharacterized protein</fullName>
    </submittedName>
</protein>
<evidence type="ECO:0000313" key="2">
    <source>
        <dbReference type="Proteomes" id="UP000241118"/>
    </source>
</evidence>
<organism evidence="1 2">
    <name type="scientific">Saccharothrix carnea</name>
    <dbReference type="NCBI Taxonomy" id="1280637"/>
    <lineage>
        <taxon>Bacteria</taxon>
        <taxon>Bacillati</taxon>
        <taxon>Actinomycetota</taxon>
        <taxon>Actinomycetes</taxon>
        <taxon>Pseudonocardiales</taxon>
        <taxon>Pseudonocardiaceae</taxon>
        <taxon>Saccharothrix</taxon>
    </lineage>
</organism>
<reference evidence="1 2" key="1">
    <citation type="submission" date="2018-03" db="EMBL/GenBank/DDBJ databases">
        <title>Genomic Encyclopedia of Type Strains, Phase III (KMG-III): the genomes of soil and plant-associated and newly described type strains.</title>
        <authorList>
            <person name="Whitman W."/>
        </authorList>
    </citation>
    <scope>NUCLEOTIDE SEQUENCE [LARGE SCALE GENOMIC DNA]</scope>
    <source>
        <strain evidence="1 2">CGMCC 4.7097</strain>
    </source>
</reference>
<comment type="caution">
    <text evidence="1">The sequence shown here is derived from an EMBL/GenBank/DDBJ whole genome shotgun (WGS) entry which is preliminary data.</text>
</comment>
<dbReference type="EMBL" id="PYAX01000004">
    <property type="protein sequence ID" value="PSL56171.1"/>
    <property type="molecule type" value="Genomic_DNA"/>
</dbReference>
<dbReference type="AlphaFoldDB" id="A0A2P8ICH2"/>
<evidence type="ECO:0000313" key="1">
    <source>
        <dbReference type="EMBL" id="PSL56171.1"/>
    </source>
</evidence>
<name>A0A2P8ICH2_SACCR</name>
<dbReference type="Proteomes" id="UP000241118">
    <property type="component" value="Unassembled WGS sequence"/>
</dbReference>
<sequence length="43" mass="4592">MAITTPVVGLVQVYPGGRTTVSENDFRALCKRTTGRVLNGLVT</sequence>
<gene>
    <name evidence="1" type="ORF">B0I31_104462</name>
</gene>
<proteinExistence type="predicted"/>